<dbReference type="InterPro" id="IPR036282">
    <property type="entry name" value="Glutathione-S-Trfase_C_sf"/>
</dbReference>
<dbReference type="OrthoDB" id="422574at2759"/>
<evidence type="ECO:0000256" key="2">
    <source>
        <dbReference type="ARBA" id="ARBA00012452"/>
    </source>
</evidence>
<evidence type="ECO:0000256" key="6">
    <source>
        <dbReference type="RuleBase" id="RU003494"/>
    </source>
</evidence>
<dbReference type="STRING" id="1450539.A0A318Z821"/>
<dbReference type="PANTHER" id="PTHR44051:SF3">
    <property type="entry name" value="TRANSCRIPTIONAL REGULATOR URE2"/>
    <property type="match status" value="1"/>
</dbReference>
<dbReference type="PANTHER" id="PTHR44051">
    <property type="entry name" value="GLUTATHIONE S-TRANSFERASE-RELATED"/>
    <property type="match status" value="1"/>
</dbReference>
<evidence type="ECO:0000256" key="3">
    <source>
        <dbReference type="ARBA" id="ARBA00022679"/>
    </source>
</evidence>
<evidence type="ECO:0000259" key="7">
    <source>
        <dbReference type="PROSITE" id="PS50404"/>
    </source>
</evidence>
<dbReference type="Gene3D" id="1.20.1050.10">
    <property type="match status" value="1"/>
</dbReference>
<evidence type="ECO:0000256" key="1">
    <source>
        <dbReference type="ARBA" id="ARBA00007409"/>
    </source>
</evidence>
<sequence length="217" mass="25159">MPSLQPIKLYTHGNAPNPLKVAILLRELDIPYETKSVPFEELKKEPYESINPNGRLPAIQDPNTNLTVWESGAILEYLLEKYDHVASLTFARDSAEYFEAKQWLFFQVSGQGPYFGQAVWFTLFHPEQIQSAKDRYVNEIRRVTGVLNKALQNKKYLVGDKYSYADLAFLPSYEIVPKMFKEEVKLEEDFPEVAQWLDRIKERKAVREAMEEFASAT</sequence>
<dbReference type="Proteomes" id="UP000248349">
    <property type="component" value="Unassembled WGS sequence"/>
</dbReference>
<dbReference type="SFLD" id="SFLDS00019">
    <property type="entry name" value="Glutathione_Transferase_(cytos"/>
    <property type="match status" value="1"/>
</dbReference>
<dbReference type="PROSITE" id="PS50404">
    <property type="entry name" value="GST_NTER"/>
    <property type="match status" value="1"/>
</dbReference>
<protein>
    <recommendedName>
        <fullName evidence="2">glutathione transferase</fullName>
        <ecNumber evidence="2">2.5.1.18</ecNumber>
    </recommendedName>
</protein>
<dbReference type="EC" id="2.5.1.18" evidence="2"/>
<dbReference type="PROSITE" id="PS50405">
    <property type="entry name" value="GST_CTER"/>
    <property type="match status" value="1"/>
</dbReference>
<dbReference type="InterPro" id="IPR004045">
    <property type="entry name" value="Glutathione_S-Trfase_N"/>
</dbReference>
<dbReference type="Gene3D" id="3.40.30.10">
    <property type="entry name" value="Glutaredoxin"/>
    <property type="match status" value="1"/>
</dbReference>
<dbReference type="InterPro" id="IPR040079">
    <property type="entry name" value="Glutathione_S-Trfase"/>
</dbReference>
<dbReference type="AlphaFoldDB" id="A0A318Z821"/>
<dbReference type="InterPro" id="IPR036249">
    <property type="entry name" value="Thioredoxin-like_sf"/>
</dbReference>
<name>A0A318Z821_9EURO</name>
<dbReference type="SFLD" id="SFLDG00358">
    <property type="entry name" value="Main_(cytGST)"/>
    <property type="match status" value="1"/>
</dbReference>
<dbReference type="SUPFAM" id="SSF47616">
    <property type="entry name" value="GST C-terminal domain-like"/>
    <property type="match status" value="1"/>
</dbReference>
<reference evidence="9 10" key="1">
    <citation type="submission" date="2016-12" db="EMBL/GenBank/DDBJ databases">
        <title>The genomes of Aspergillus section Nigri reveals drivers in fungal speciation.</title>
        <authorList>
            <consortium name="DOE Joint Genome Institute"/>
            <person name="Vesth T.C."/>
            <person name="Nybo J."/>
            <person name="Theobald S."/>
            <person name="Brandl J."/>
            <person name="Frisvad J.C."/>
            <person name="Nielsen K.F."/>
            <person name="Lyhne E.K."/>
            <person name="Kogle M.E."/>
            <person name="Kuo A."/>
            <person name="Riley R."/>
            <person name="Clum A."/>
            <person name="Nolan M."/>
            <person name="Lipzen A."/>
            <person name="Salamov A."/>
            <person name="Henrissat B."/>
            <person name="Wiebenga A."/>
            <person name="De Vries R.P."/>
            <person name="Grigoriev I.V."/>
            <person name="Mortensen U.H."/>
            <person name="Andersen M.R."/>
            <person name="Baker S.E."/>
        </authorList>
    </citation>
    <scope>NUCLEOTIDE SEQUENCE [LARGE SCALE GENOMIC DNA]</scope>
    <source>
        <strain evidence="9 10">JOP 1030-1</strain>
    </source>
</reference>
<comment type="function">
    <text evidence="5">Involved in the oxidative stress response and detoxification.</text>
</comment>
<comment type="catalytic activity">
    <reaction evidence="4">
        <text>RX + glutathione = an S-substituted glutathione + a halide anion + H(+)</text>
        <dbReference type="Rhea" id="RHEA:16437"/>
        <dbReference type="ChEBI" id="CHEBI:15378"/>
        <dbReference type="ChEBI" id="CHEBI:16042"/>
        <dbReference type="ChEBI" id="CHEBI:17792"/>
        <dbReference type="ChEBI" id="CHEBI:57925"/>
        <dbReference type="ChEBI" id="CHEBI:90779"/>
        <dbReference type="EC" id="2.5.1.18"/>
    </reaction>
</comment>
<gene>
    <name evidence="9" type="ORF">BP01DRAFT_417980</name>
</gene>
<keyword evidence="3 9" id="KW-0808">Transferase</keyword>
<keyword evidence="10" id="KW-1185">Reference proteome</keyword>
<dbReference type="GeneID" id="37080516"/>
<organism evidence="9 10">
    <name type="scientific">Aspergillus saccharolyticus JOP 1030-1</name>
    <dbReference type="NCBI Taxonomy" id="1450539"/>
    <lineage>
        <taxon>Eukaryota</taxon>
        <taxon>Fungi</taxon>
        <taxon>Dikarya</taxon>
        <taxon>Ascomycota</taxon>
        <taxon>Pezizomycotina</taxon>
        <taxon>Eurotiomycetes</taxon>
        <taxon>Eurotiomycetidae</taxon>
        <taxon>Eurotiales</taxon>
        <taxon>Aspergillaceae</taxon>
        <taxon>Aspergillus</taxon>
        <taxon>Aspergillus subgen. Circumdati</taxon>
    </lineage>
</organism>
<accession>A0A318Z821</accession>
<evidence type="ECO:0000313" key="10">
    <source>
        <dbReference type="Proteomes" id="UP000248349"/>
    </source>
</evidence>
<dbReference type="FunFam" id="1.20.1050.130:FF:000016">
    <property type="entry name" value="Glutathione S-transferase 1"/>
    <property type="match status" value="1"/>
</dbReference>
<dbReference type="RefSeq" id="XP_025428549.1">
    <property type="nucleotide sequence ID" value="XM_025579287.1"/>
</dbReference>
<dbReference type="GO" id="GO:0005634">
    <property type="term" value="C:nucleus"/>
    <property type="evidence" value="ECO:0007669"/>
    <property type="project" value="UniProtKB-ARBA"/>
</dbReference>
<dbReference type="GO" id="GO:0004364">
    <property type="term" value="F:glutathione transferase activity"/>
    <property type="evidence" value="ECO:0007669"/>
    <property type="project" value="UniProtKB-EC"/>
</dbReference>
<dbReference type="EMBL" id="KZ821251">
    <property type="protein sequence ID" value="PYH42567.1"/>
    <property type="molecule type" value="Genomic_DNA"/>
</dbReference>
<evidence type="ECO:0000313" key="9">
    <source>
        <dbReference type="EMBL" id="PYH42567.1"/>
    </source>
</evidence>
<evidence type="ECO:0000256" key="4">
    <source>
        <dbReference type="ARBA" id="ARBA00047960"/>
    </source>
</evidence>
<dbReference type="Pfam" id="PF00043">
    <property type="entry name" value="GST_C"/>
    <property type="match status" value="1"/>
</dbReference>
<dbReference type="GO" id="GO:0005737">
    <property type="term" value="C:cytoplasm"/>
    <property type="evidence" value="ECO:0007669"/>
    <property type="project" value="UniProtKB-ARBA"/>
</dbReference>
<feature type="domain" description="GST N-terminal" evidence="7">
    <location>
        <begin position="5"/>
        <end position="86"/>
    </location>
</feature>
<feature type="domain" description="GST C-terminal" evidence="8">
    <location>
        <begin position="93"/>
        <end position="217"/>
    </location>
</feature>
<proteinExistence type="inferred from homology"/>
<comment type="similarity">
    <text evidence="1 6">Belongs to the GST superfamily.</text>
</comment>
<dbReference type="Pfam" id="PF02798">
    <property type="entry name" value="GST_N"/>
    <property type="match status" value="1"/>
</dbReference>
<dbReference type="SFLD" id="SFLDG01151">
    <property type="entry name" value="Main.2:_Nu-like"/>
    <property type="match status" value="1"/>
</dbReference>
<dbReference type="CDD" id="cd03048">
    <property type="entry name" value="GST_N_Ure2p_like"/>
    <property type="match status" value="1"/>
</dbReference>
<evidence type="ECO:0000259" key="8">
    <source>
        <dbReference type="PROSITE" id="PS50405"/>
    </source>
</evidence>
<evidence type="ECO:0000256" key="5">
    <source>
        <dbReference type="ARBA" id="ARBA00060024"/>
    </source>
</evidence>
<dbReference type="InterPro" id="IPR004046">
    <property type="entry name" value="GST_C"/>
</dbReference>
<dbReference type="SUPFAM" id="SSF52833">
    <property type="entry name" value="Thioredoxin-like"/>
    <property type="match status" value="1"/>
</dbReference>
<dbReference type="InterPro" id="IPR010987">
    <property type="entry name" value="Glutathione-S-Trfase_C-like"/>
</dbReference>